<evidence type="ECO:0000313" key="4">
    <source>
        <dbReference type="Proteomes" id="UP000053259"/>
    </source>
</evidence>
<dbReference type="RefSeq" id="XP_016219303.1">
    <property type="nucleotide sequence ID" value="XM_016353046.1"/>
</dbReference>
<evidence type="ECO:0000256" key="1">
    <source>
        <dbReference type="SAM" id="MobiDB-lite"/>
    </source>
</evidence>
<feature type="region of interest" description="Disordered" evidence="1">
    <location>
        <begin position="747"/>
        <end position="777"/>
    </location>
</feature>
<feature type="signal peptide" evidence="2">
    <location>
        <begin position="1"/>
        <end position="28"/>
    </location>
</feature>
<dbReference type="VEuPathDB" id="FungiDB:PV09_00319"/>
<organism evidence="3 4">
    <name type="scientific">Verruconis gallopava</name>
    <dbReference type="NCBI Taxonomy" id="253628"/>
    <lineage>
        <taxon>Eukaryota</taxon>
        <taxon>Fungi</taxon>
        <taxon>Dikarya</taxon>
        <taxon>Ascomycota</taxon>
        <taxon>Pezizomycotina</taxon>
        <taxon>Dothideomycetes</taxon>
        <taxon>Pleosporomycetidae</taxon>
        <taxon>Venturiales</taxon>
        <taxon>Sympoventuriaceae</taxon>
        <taxon>Verruconis</taxon>
    </lineage>
</organism>
<gene>
    <name evidence="3" type="ORF">PV09_00319</name>
</gene>
<proteinExistence type="predicted"/>
<reference evidence="3 4" key="1">
    <citation type="submission" date="2015-01" db="EMBL/GenBank/DDBJ databases">
        <title>The Genome Sequence of Ochroconis gallopava CBS43764.</title>
        <authorList>
            <consortium name="The Broad Institute Genomics Platform"/>
            <person name="Cuomo C."/>
            <person name="de Hoog S."/>
            <person name="Gorbushina A."/>
            <person name="Stielow B."/>
            <person name="Teixiera M."/>
            <person name="Abouelleil A."/>
            <person name="Chapman S.B."/>
            <person name="Priest M."/>
            <person name="Young S.K."/>
            <person name="Wortman J."/>
            <person name="Nusbaum C."/>
            <person name="Birren B."/>
        </authorList>
    </citation>
    <scope>NUCLEOTIDE SEQUENCE [LARGE SCALE GENOMIC DNA]</scope>
    <source>
        <strain evidence="3 4">CBS 43764</strain>
    </source>
</reference>
<feature type="chain" id="PRO_5002249726" description="Pet127-domain-containing protein" evidence="2">
    <location>
        <begin position="29"/>
        <end position="1033"/>
    </location>
</feature>
<feature type="compositionally biased region" description="Polar residues" evidence="1">
    <location>
        <begin position="145"/>
        <end position="160"/>
    </location>
</feature>
<feature type="compositionally biased region" description="Low complexity" evidence="1">
    <location>
        <begin position="747"/>
        <end position="759"/>
    </location>
</feature>
<dbReference type="GO" id="GO:0005740">
    <property type="term" value="C:mitochondrial envelope"/>
    <property type="evidence" value="ECO:0007669"/>
    <property type="project" value="TreeGrafter"/>
</dbReference>
<dbReference type="InParanoid" id="A0A0D2BDC6"/>
<dbReference type="PANTHER" id="PTHR31014">
    <property type="entry name" value="MITOCHONDRIAL TRANSLATION SYSTEM COMPONENT PET127-RELATED"/>
    <property type="match status" value="1"/>
</dbReference>
<dbReference type="InterPro" id="IPR013943">
    <property type="entry name" value="Pet127"/>
</dbReference>
<dbReference type="HOGENOM" id="CLU_293918_0_0_1"/>
<keyword evidence="4" id="KW-1185">Reference proteome</keyword>
<dbReference type="GeneID" id="27308292"/>
<feature type="compositionally biased region" description="Basic residues" evidence="1">
    <location>
        <begin position="178"/>
        <end position="188"/>
    </location>
</feature>
<dbReference type="Pfam" id="PF08634">
    <property type="entry name" value="Pet127"/>
    <property type="match status" value="1"/>
</dbReference>
<dbReference type="OrthoDB" id="10249045at2759"/>
<name>A0A0D2BDC6_9PEZI</name>
<dbReference type="GO" id="GO:0000964">
    <property type="term" value="P:mitochondrial RNA 5'-end processing"/>
    <property type="evidence" value="ECO:0007669"/>
    <property type="project" value="TreeGrafter"/>
</dbReference>
<protein>
    <recommendedName>
        <fullName evidence="5">Pet127-domain-containing protein</fullName>
    </recommendedName>
</protein>
<dbReference type="PANTHER" id="PTHR31014:SF0">
    <property type="entry name" value="MITOCHONDRIAL TRANSLATION SYSTEM COMPONENT PET127-RELATED"/>
    <property type="match status" value="1"/>
</dbReference>
<dbReference type="Proteomes" id="UP000053259">
    <property type="component" value="Unassembled WGS sequence"/>
</dbReference>
<dbReference type="EMBL" id="KN847529">
    <property type="protein sequence ID" value="KIW09434.1"/>
    <property type="molecule type" value="Genomic_DNA"/>
</dbReference>
<dbReference type="STRING" id="253628.A0A0D2BDC6"/>
<feature type="compositionally biased region" description="Polar residues" evidence="1">
    <location>
        <begin position="760"/>
        <end position="769"/>
    </location>
</feature>
<keyword evidence="2" id="KW-0732">Signal</keyword>
<sequence>MSGFTFDHRLAAIAHLMILSLHRPAVRAVASSSEFICLACRATRQLPAVAVQQSRSASSLNEPALDENETLKEKAARLTIQNAYTKACKKAKTPRPKILVKGEKKNGYVARVELDGNVLETPPYSGVKLAKAKVKLMVIDHINGQKSQGTTSDAPGNIATNREKPSKQSQPSASQRRVGLRGHLKTQKNQKTDVSSPLRAHKVLRPSKKRGSEAQSSLKASKADHHVQDPVVHQRRKTRSRSLIWIRKMRGQLLQARATQHTYYRPLLSSLRGRGSNVHMKSLGGQGIIEKSETSVATANSRKSSGQDLRTLGHARTVRPLALEPVSLEATAKEVPGLSYGLDRVLFNPGVYQIRDPRSRVYNFDPYLEKITDVRKFNFAFLDEYRRPSADDKLSGMAKRHDARYFSSTSNITHVLLHFHLLLSNWRPLKFSNISAGFFDSRQDLNDEIGFTTFSRAPQSVYLKPTQGGYAVDKADDTASIGLLAFIGNCLEKLFTVPKEVFESYLKNSTKKKPEPSSSGYHHTKYGSIVIRSQLDARDNRLPGTGIFDIKTRAVLPIRMDSLETSQNIGKHYEIKGLYGKFESFEREFFDMGRSTLMKYSLQARLGRMDGIFVAYHNIIRLFGFQYLSISDMDDVLHGQTDPALGDGELSASLHILSDIFDKAIERFPGEPLRLYFDARKRMKSIIVFVVPVKEEEIDRERENAHRQSREYLERLNQSQGSKDDAVVEKEEVELLERLLSESSESAVTEADAAVTTDDFSNQSENSATALEKGDDQSSIESLLDSEAIHDEVSRLLAIASKIRMETDVLQREGNTSTPRFQHIHKIMIADIIKKTYNFKRDVAKLAECLKRRGDMSNASYEAELMDLQRLVIEQSEINTRLFNDAERQGVVTDKELKNLSNVQTLEAALKAAAKHYTLPPRYAAFKIRAQSTIDGEITEEPPKNVGKDTAWELTYTIEDLNEGEDGDAMYLSMLQKKDSAVMATWESRRIQEYYESGFFKELMSLSEQGQMWRKERDRLDEEQKVIVFEPRG</sequence>
<dbReference type="AlphaFoldDB" id="A0A0D2BDC6"/>
<feature type="compositionally biased region" description="Basic residues" evidence="1">
    <location>
        <begin position="199"/>
        <end position="209"/>
    </location>
</feature>
<evidence type="ECO:0000313" key="3">
    <source>
        <dbReference type="EMBL" id="KIW09434.1"/>
    </source>
</evidence>
<accession>A0A0D2BDC6</accession>
<evidence type="ECO:0008006" key="5">
    <source>
        <dbReference type="Google" id="ProtNLM"/>
    </source>
</evidence>
<evidence type="ECO:0000256" key="2">
    <source>
        <dbReference type="SAM" id="SignalP"/>
    </source>
</evidence>
<feature type="region of interest" description="Disordered" evidence="1">
    <location>
        <begin position="145"/>
        <end position="237"/>
    </location>
</feature>